<proteinExistence type="predicted"/>
<keyword evidence="2" id="KW-1185">Reference proteome</keyword>
<comment type="caution">
    <text evidence="1">The sequence shown here is derived from an EMBL/GenBank/DDBJ whole genome shotgun (WGS) entry which is preliminary data.</text>
</comment>
<name>A0ACB9E659_CICIN</name>
<protein>
    <submittedName>
        <fullName evidence="1">Uncharacterized protein</fullName>
    </submittedName>
</protein>
<gene>
    <name evidence="1" type="ORF">L2E82_26022</name>
</gene>
<reference evidence="2" key="1">
    <citation type="journal article" date="2022" name="Mol. Ecol. Resour.">
        <title>The genomes of chicory, endive, great burdock and yacon provide insights into Asteraceae palaeo-polyploidization history and plant inulin production.</title>
        <authorList>
            <person name="Fan W."/>
            <person name="Wang S."/>
            <person name="Wang H."/>
            <person name="Wang A."/>
            <person name="Jiang F."/>
            <person name="Liu H."/>
            <person name="Zhao H."/>
            <person name="Xu D."/>
            <person name="Zhang Y."/>
        </authorList>
    </citation>
    <scope>NUCLEOTIDE SEQUENCE [LARGE SCALE GENOMIC DNA]</scope>
    <source>
        <strain evidence="2">cv. Punajuju</strain>
    </source>
</reference>
<evidence type="ECO:0000313" key="1">
    <source>
        <dbReference type="EMBL" id="KAI3753957.1"/>
    </source>
</evidence>
<sequence>MRLGVDYGRRQRDVCFYGRVVVLSILYWLIRRKAHMERAQQGIPIFGYFRIWGAAVLERGTVNANFTDQGSKSDFSSTLLLRICFRFRERKKLVSKWHLL</sequence>
<dbReference type="EMBL" id="CM042012">
    <property type="protein sequence ID" value="KAI3753957.1"/>
    <property type="molecule type" value="Genomic_DNA"/>
</dbReference>
<organism evidence="1 2">
    <name type="scientific">Cichorium intybus</name>
    <name type="common">Chicory</name>
    <dbReference type="NCBI Taxonomy" id="13427"/>
    <lineage>
        <taxon>Eukaryota</taxon>
        <taxon>Viridiplantae</taxon>
        <taxon>Streptophyta</taxon>
        <taxon>Embryophyta</taxon>
        <taxon>Tracheophyta</taxon>
        <taxon>Spermatophyta</taxon>
        <taxon>Magnoliopsida</taxon>
        <taxon>eudicotyledons</taxon>
        <taxon>Gunneridae</taxon>
        <taxon>Pentapetalae</taxon>
        <taxon>asterids</taxon>
        <taxon>campanulids</taxon>
        <taxon>Asterales</taxon>
        <taxon>Asteraceae</taxon>
        <taxon>Cichorioideae</taxon>
        <taxon>Cichorieae</taxon>
        <taxon>Cichoriinae</taxon>
        <taxon>Cichorium</taxon>
    </lineage>
</organism>
<reference evidence="1 2" key="2">
    <citation type="journal article" date="2022" name="Mol. Ecol. Resour.">
        <title>The genomes of chicory, endive, great burdock and yacon provide insights into Asteraceae paleo-polyploidization history and plant inulin production.</title>
        <authorList>
            <person name="Fan W."/>
            <person name="Wang S."/>
            <person name="Wang H."/>
            <person name="Wang A."/>
            <person name="Jiang F."/>
            <person name="Liu H."/>
            <person name="Zhao H."/>
            <person name="Xu D."/>
            <person name="Zhang Y."/>
        </authorList>
    </citation>
    <scope>NUCLEOTIDE SEQUENCE [LARGE SCALE GENOMIC DNA]</scope>
    <source>
        <strain evidence="2">cv. Punajuju</strain>
        <tissue evidence="1">Leaves</tissue>
    </source>
</reference>
<dbReference type="Proteomes" id="UP001055811">
    <property type="component" value="Linkage Group LG04"/>
</dbReference>
<accession>A0ACB9E659</accession>
<evidence type="ECO:0000313" key="2">
    <source>
        <dbReference type="Proteomes" id="UP001055811"/>
    </source>
</evidence>